<comment type="caution">
    <text evidence="3">The sequence shown here is derived from an EMBL/GenBank/DDBJ whole genome shotgun (WGS) entry which is preliminary data.</text>
</comment>
<dbReference type="Gene3D" id="3.30.300.160">
    <property type="entry name" value="Type II secretion system, protein E, N-terminal domain"/>
    <property type="match status" value="1"/>
</dbReference>
<dbReference type="Proteomes" id="UP000287352">
    <property type="component" value="Unassembled WGS sequence"/>
</dbReference>
<dbReference type="AlphaFoldDB" id="A0A401ZWT1"/>
<keyword evidence="4" id="KW-1185">Reference proteome</keyword>
<evidence type="ECO:0000313" key="4">
    <source>
        <dbReference type="Proteomes" id="UP000287352"/>
    </source>
</evidence>
<feature type="domain" description="Type II secretion system protein GspE N-terminal" evidence="2">
    <location>
        <begin position="241"/>
        <end position="308"/>
    </location>
</feature>
<dbReference type="SUPFAM" id="SSF160246">
    <property type="entry name" value="EspE N-terminal domain-like"/>
    <property type="match status" value="1"/>
</dbReference>
<dbReference type="Pfam" id="PF00990">
    <property type="entry name" value="GGDEF"/>
    <property type="match status" value="1"/>
</dbReference>
<dbReference type="InterPro" id="IPR007831">
    <property type="entry name" value="T2SS_GspE_N"/>
</dbReference>
<dbReference type="InterPro" id="IPR037257">
    <property type="entry name" value="T2SS_E_N_sf"/>
</dbReference>
<evidence type="ECO:0000313" key="3">
    <source>
        <dbReference type="EMBL" id="GCE11194.1"/>
    </source>
</evidence>
<protein>
    <recommendedName>
        <fullName evidence="5">Type II secretion system protein GspE N-terminal domain-containing protein</fullName>
    </recommendedName>
</protein>
<dbReference type="RefSeq" id="WP_126578895.1">
    <property type="nucleotide sequence ID" value="NZ_BIFR01000001.1"/>
</dbReference>
<name>A0A401ZWT1_9CHLR</name>
<dbReference type="OrthoDB" id="150696at2"/>
<evidence type="ECO:0000259" key="1">
    <source>
        <dbReference type="Pfam" id="PF00990"/>
    </source>
</evidence>
<dbReference type="EMBL" id="BIFR01000001">
    <property type="protein sequence ID" value="GCE11194.1"/>
    <property type="molecule type" value="Genomic_DNA"/>
</dbReference>
<feature type="domain" description="GGDEF" evidence="1">
    <location>
        <begin position="95"/>
        <end position="190"/>
    </location>
</feature>
<organism evidence="3 4">
    <name type="scientific">Tengunoibacter tsumagoiensis</name>
    <dbReference type="NCBI Taxonomy" id="2014871"/>
    <lineage>
        <taxon>Bacteria</taxon>
        <taxon>Bacillati</taxon>
        <taxon>Chloroflexota</taxon>
        <taxon>Ktedonobacteria</taxon>
        <taxon>Ktedonobacterales</taxon>
        <taxon>Dictyobacteraceae</taxon>
        <taxon>Tengunoibacter</taxon>
    </lineage>
</organism>
<evidence type="ECO:0008006" key="5">
    <source>
        <dbReference type="Google" id="ProtNLM"/>
    </source>
</evidence>
<sequence length="312" mass="35052">MIDRKRNVERALFVSKKGGGERCECVALPYPRTDIMEELDERSIPIAPELVPCLLQEIEQIGSVTHALTLLVIHMIQREVSAIAATFPPPFQHASEKHFQQVIARVNHVLRRNDQMAVYGSAGAILLFPEVTYRGAHAILERVYSSVNLLQAQTMLPPLSKETTIELGIQTYAAPLRIEDLFRHVEAAAKKQLTLQPAISSASWAPIDESCTFCCPLHEPSSAYSEHRAIKRVPFMQLPKQCPRRLMSLIPHRIACKLRCAPVGRDQQRLTVAMADPMDQEKVHYLQKITGMAIFPVSCDEEDLNVLLSTGW</sequence>
<gene>
    <name evidence="3" type="ORF">KTT_10530</name>
</gene>
<proteinExistence type="predicted"/>
<dbReference type="Pfam" id="PF05157">
    <property type="entry name" value="MshEN"/>
    <property type="match status" value="1"/>
</dbReference>
<evidence type="ECO:0000259" key="2">
    <source>
        <dbReference type="Pfam" id="PF05157"/>
    </source>
</evidence>
<accession>A0A401ZWT1</accession>
<reference evidence="4" key="1">
    <citation type="submission" date="2018-12" db="EMBL/GenBank/DDBJ databases">
        <title>Tengunoibacter tsumagoiensis gen. nov., sp. nov., Dictyobacter kobayashii sp. nov., D. alpinus sp. nov., and D. joshuensis sp. nov. and description of Dictyobacteraceae fam. nov. within the order Ktedonobacterales isolated from Tengu-no-mugimeshi.</title>
        <authorList>
            <person name="Wang C.M."/>
            <person name="Zheng Y."/>
            <person name="Sakai Y."/>
            <person name="Toyoda A."/>
            <person name="Minakuchi Y."/>
            <person name="Abe K."/>
            <person name="Yokota A."/>
            <person name="Yabe S."/>
        </authorList>
    </citation>
    <scope>NUCLEOTIDE SEQUENCE [LARGE SCALE GENOMIC DNA]</scope>
    <source>
        <strain evidence="4">Uno3</strain>
    </source>
</reference>
<dbReference type="InterPro" id="IPR000160">
    <property type="entry name" value="GGDEF_dom"/>
</dbReference>